<protein>
    <submittedName>
        <fullName evidence="1">Uncharacterized protein</fullName>
    </submittedName>
</protein>
<sequence length="39" mass="4315">MDLTENANIVSCRQRESLKTSKINAKNNNFTSSNLVMAA</sequence>
<dbReference type="AlphaFoldDB" id="A0A7I6GVF0"/>
<dbReference type="Proteomes" id="UP000002276">
    <property type="component" value="Chromosome"/>
</dbReference>
<evidence type="ECO:0000313" key="1">
    <source>
        <dbReference type="EMBL" id="AAU06906.1"/>
    </source>
</evidence>
<dbReference type="KEGG" id="bga:BG0048"/>
<name>A0A7I6GVF0_BORGP</name>
<proteinExistence type="predicted"/>
<organism evidence="1 2">
    <name type="scientific">Borrelia garinii subsp. bavariensis (strain ATCC BAA-2496 / DSM 23469 / PBi)</name>
    <name type="common">Borreliella bavariensis</name>
    <dbReference type="NCBI Taxonomy" id="290434"/>
    <lineage>
        <taxon>Bacteria</taxon>
        <taxon>Pseudomonadati</taxon>
        <taxon>Spirochaetota</taxon>
        <taxon>Spirochaetia</taxon>
        <taxon>Spirochaetales</taxon>
        <taxon>Borreliaceae</taxon>
        <taxon>Borreliella</taxon>
    </lineage>
</organism>
<dbReference type="EMBL" id="CP000013">
    <property type="protein sequence ID" value="AAU06906.1"/>
    <property type="molecule type" value="Genomic_DNA"/>
</dbReference>
<gene>
    <name evidence="1" type="ordered locus">BG0048</name>
</gene>
<evidence type="ECO:0000313" key="2">
    <source>
        <dbReference type="Proteomes" id="UP000002276"/>
    </source>
</evidence>
<reference evidence="1 2" key="1">
    <citation type="journal article" date="2004" name="Nucleic Acids Res.">
        <title>Comparative analysis of the Borrelia garinii genome.</title>
        <authorList>
            <person name="Glockner G."/>
            <person name="Lehmann R."/>
            <person name="Romualdi A."/>
            <person name="Pradella S."/>
            <person name="Schulte-Spechtel U."/>
            <person name="Schilhabel M."/>
            <person name="Wilske B."/>
            <person name="Suhnel J."/>
            <person name="Platzer M."/>
        </authorList>
    </citation>
    <scope>NUCLEOTIDE SEQUENCE [LARGE SCALE GENOMIC DNA]</scope>
    <source>
        <strain evidence="2">ATCC BAA-2496 / DSM 23469 / PBi</strain>
    </source>
</reference>
<accession>A0A7I6GVF0</accession>